<dbReference type="EMBL" id="RCHT01000010">
    <property type="protein sequence ID" value="RLL11047.1"/>
    <property type="molecule type" value="Genomic_DNA"/>
</dbReference>
<evidence type="ECO:0000256" key="3">
    <source>
        <dbReference type="ARBA" id="ARBA00022692"/>
    </source>
</evidence>
<sequence length="337" mass="35630">MDATNKTSKKLIRFLGDNAITLCLVVLVVVIICINPKFFSFNVLRDVLLQNATKLIMACGMMFVLISGGVDLSAGRILGLAAVLTASLGQTIDYSRRFYPNMPDIPIIVPFLVALAVCMLLGLFNGTVIAKFAIPPFIVTLGTQVIAWGVNLLYFDLPPNSSQPIGGVKKSITYMGSGLLGGKVPVIILIALAVTLAVWFILKKLRFGRNVYAVGGNAEAANVSGIKVTATLIGVYGIAGLLYGLAGFLECARTGGATSAYGLNYEFDAIASCVVGGVSNTGGIGTVPGMVVGVLIFGIINYGLTFIGVNPYWQQIIKGIIIIAAVGFDIRKNLRRK</sequence>
<feature type="transmembrane region" description="Helical" evidence="6">
    <location>
        <begin position="287"/>
        <end position="306"/>
    </location>
</feature>
<dbReference type="Pfam" id="PF02653">
    <property type="entry name" value="BPD_transp_2"/>
    <property type="match status" value="1"/>
</dbReference>
<dbReference type="CDD" id="cd06579">
    <property type="entry name" value="TM_PBP1_transp_AraH_like"/>
    <property type="match status" value="1"/>
</dbReference>
<protein>
    <submittedName>
        <fullName evidence="7">Beta-methylgalactoside transporter</fullName>
    </submittedName>
</protein>
<name>A0A498CV43_9FIRM</name>
<dbReference type="AlphaFoldDB" id="A0A498CV43"/>
<gene>
    <name evidence="7" type="ORF">D4A47_07615</name>
</gene>
<comment type="caution">
    <text evidence="7">The sequence shown here is derived from an EMBL/GenBank/DDBJ whole genome shotgun (WGS) entry which is preliminary data.</text>
</comment>
<evidence type="ECO:0000313" key="8">
    <source>
        <dbReference type="Proteomes" id="UP000276301"/>
    </source>
</evidence>
<feature type="transmembrane region" description="Helical" evidence="6">
    <location>
        <begin position="184"/>
        <end position="202"/>
    </location>
</feature>
<evidence type="ECO:0000256" key="2">
    <source>
        <dbReference type="ARBA" id="ARBA00022475"/>
    </source>
</evidence>
<dbReference type="PANTHER" id="PTHR32196:SF18">
    <property type="entry name" value="GALACTOSE_METHYL GALACTOSIDE IMPORT PERMEASE PROTEIN MGLC"/>
    <property type="match status" value="1"/>
</dbReference>
<comment type="subcellular location">
    <subcellularLocation>
        <location evidence="1">Cell membrane</location>
        <topology evidence="1">Multi-pass membrane protein</topology>
    </subcellularLocation>
</comment>
<organism evidence="7 8">
    <name type="scientific">Anaerotruncus massiliensis</name>
    <name type="common">ex Liu et al. 2021</name>
    <dbReference type="NCBI Taxonomy" id="2321404"/>
    <lineage>
        <taxon>Bacteria</taxon>
        <taxon>Bacillati</taxon>
        <taxon>Bacillota</taxon>
        <taxon>Clostridia</taxon>
        <taxon>Eubacteriales</taxon>
        <taxon>Oscillospiraceae</taxon>
        <taxon>Anaerotruncus</taxon>
    </lineage>
</organism>
<dbReference type="RefSeq" id="WP_101551666.1">
    <property type="nucleotide sequence ID" value="NZ_DBFNFR010000006.1"/>
</dbReference>
<dbReference type="GO" id="GO:0005886">
    <property type="term" value="C:plasma membrane"/>
    <property type="evidence" value="ECO:0007669"/>
    <property type="project" value="UniProtKB-SubCell"/>
</dbReference>
<dbReference type="Proteomes" id="UP000276301">
    <property type="component" value="Unassembled WGS sequence"/>
</dbReference>
<feature type="transmembrane region" description="Helical" evidence="6">
    <location>
        <begin position="136"/>
        <end position="155"/>
    </location>
</feature>
<keyword evidence="8" id="KW-1185">Reference proteome</keyword>
<evidence type="ECO:0000256" key="1">
    <source>
        <dbReference type="ARBA" id="ARBA00004651"/>
    </source>
</evidence>
<feature type="transmembrane region" description="Helical" evidence="6">
    <location>
        <begin position="12"/>
        <end position="34"/>
    </location>
</feature>
<dbReference type="InterPro" id="IPR001851">
    <property type="entry name" value="ABC_transp_permease"/>
</dbReference>
<keyword evidence="5 6" id="KW-0472">Membrane</keyword>
<keyword evidence="2" id="KW-1003">Cell membrane</keyword>
<dbReference type="GO" id="GO:0022857">
    <property type="term" value="F:transmembrane transporter activity"/>
    <property type="evidence" value="ECO:0007669"/>
    <property type="project" value="InterPro"/>
</dbReference>
<feature type="transmembrane region" description="Helical" evidence="6">
    <location>
        <begin position="105"/>
        <end position="124"/>
    </location>
</feature>
<evidence type="ECO:0000256" key="5">
    <source>
        <dbReference type="ARBA" id="ARBA00023136"/>
    </source>
</evidence>
<evidence type="ECO:0000256" key="4">
    <source>
        <dbReference type="ARBA" id="ARBA00022989"/>
    </source>
</evidence>
<keyword evidence="4 6" id="KW-1133">Transmembrane helix</keyword>
<feature type="transmembrane region" description="Helical" evidence="6">
    <location>
        <begin position="55"/>
        <end position="85"/>
    </location>
</feature>
<evidence type="ECO:0000256" key="6">
    <source>
        <dbReference type="SAM" id="Phobius"/>
    </source>
</evidence>
<keyword evidence="3 6" id="KW-0812">Transmembrane</keyword>
<dbReference type="PANTHER" id="PTHR32196">
    <property type="entry name" value="ABC TRANSPORTER PERMEASE PROTEIN YPHD-RELATED-RELATED"/>
    <property type="match status" value="1"/>
</dbReference>
<reference evidence="7 8" key="1">
    <citation type="submission" date="2018-10" db="EMBL/GenBank/DDBJ databases">
        <title>Anaerotruncus faecis sp. nov., isolated from human feces.</title>
        <authorList>
            <person name="Wang Y.-J."/>
        </authorList>
    </citation>
    <scope>NUCLEOTIDE SEQUENCE [LARGE SCALE GENOMIC DNA]</scope>
    <source>
        <strain evidence="7 8">22A2-44</strain>
    </source>
</reference>
<evidence type="ECO:0000313" key="7">
    <source>
        <dbReference type="EMBL" id="RLL11047.1"/>
    </source>
</evidence>
<accession>A0A498CV43</accession>
<proteinExistence type="predicted"/>